<organism evidence="2 3">
    <name type="scientific">Rhynocoris fuscipes</name>
    <dbReference type="NCBI Taxonomy" id="488301"/>
    <lineage>
        <taxon>Eukaryota</taxon>
        <taxon>Metazoa</taxon>
        <taxon>Ecdysozoa</taxon>
        <taxon>Arthropoda</taxon>
        <taxon>Hexapoda</taxon>
        <taxon>Insecta</taxon>
        <taxon>Pterygota</taxon>
        <taxon>Neoptera</taxon>
        <taxon>Paraneoptera</taxon>
        <taxon>Hemiptera</taxon>
        <taxon>Heteroptera</taxon>
        <taxon>Panheteroptera</taxon>
        <taxon>Cimicomorpha</taxon>
        <taxon>Reduviidae</taxon>
        <taxon>Harpactorinae</taxon>
        <taxon>Harpactorini</taxon>
        <taxon>Rhynocoris</taxon>
    </lineage>
</organism>
<name>A0AAW1DER1_9HEMI</name>
<dbReference type="InterPro" id="IPR012337">
    <property type="entry name" value="RNaseH-like_sf"/>
</dbReference>
<dbReference type="InterPro" id="IPR008042">
    <property type="entry name" value="Retrotrans_Pao"/>
</dbReference>
<feature type="domain" description="Integrase catalytic" evidence="1">
    <location>
        <begin position="427"/>
        <end position="619"/>
    </location>
</feature>
<dbReference type="EMBL" id="JAPXFL010000003">
    <property type="protein sequence ID" value="KAK9508957.1"/>
    <property type="molecule type" value="Genomic_DNA"/>
</dbReference>
<dbReference type="GO" id="GO:0015074">
    <property type="term" value="P:DNA integration"/>
    <property type="evidence" value="ECO:0007669"/>
    <property type="project" value="InterPro"/>
</dbReference>
<evidence type="ECO:0000313" key="2">
    <source>
        <dbReference type="EMBL" id="KAK9508957.1"/>
    </source>
</evidence>
<dbReference type="GO" id="GO:0003676">
    <property type="term" value="F:nucleic acid binding"/>
    <property type="evidence" value="ECO:0007669"/>
    <property type="project" value="InterPro"/>
</dbReference>
<dbReference type="PANTHER" id="PTHR47331">
    <property type="entry name" value="PHD-TYPE DOMAIN-CONTAINING PROTEIN"/>
    <property type="match status" value="1"/>
</dbReference>
<evidence type="ECO:0000313" key="3">
    <source>
        <dbReference type="Proteomes" id="UP001461498"/>
    </source>
</evidence>
<proteinExistence type="predicted"/>
<gene>
    <name evidence="2" type="ORF">O3M35_006386</name>
</gene>
<dbReference type="AlphaFoldDB" id="A0AAW1DER1"/>
<dbReference type="Pfam" id="PF18701">
    <property type="entry name" value="DUF5641"/>
    <property type="match status" value="1"/>
</dbReference>
<accession>A0AAW1DER1</accession>
<sequence length="741" mass="85179">MQEIWREKNLQWDEAPPEEIINRWIQYRKGLDSLSNLIIKRRAVWGSPSLKRELQIHGFCDASIKAYGAAIYIRTKEANGNISVSLLCSKSRVAPLKTLSLPRLELCGALLLAQLYGKCQASLKQLNITNITLWTDSTIVLHWLNASPNTWQTFVANRVSQIQALTADCKWRHVPGKQNPADLITRSVPPEAMSTCLLWWNGPEWLALNEQDWPESILTTTFDPSIEERRKTLSVNVILNEDDHDIIKLYSDWEKLLRIVALCKRFVYNCRHPQEKHNGPLEPDDYVQAEYTIIKKIQERIFESDIKKLRKNHMVSNQLRPLSPFLDDYGIIRVGGRLRHANVEPNHKNQILLPKTHHVTQLIFKYAHLKTCHGGPQLLLATIRTKYWPLNGRIVARSTVHKCIQCCKAKPTAFKHLMGDLPHYRVQPAEPFNHCGIDYCGPIYYRRVLQRRSAPVKGYVALFICMVTKAVHLELVPDLTSKKFLNALQRVLARRGRIQFLYSDNATNFIGANNEMKELNQALRDNKDDIERFCASEGIKWAFIPPRSPHFGGLWESGIKLIKGHLKRVIGRQILAYDELETLLILIESCVNSRPLTISSEDPNDLQPLTPAHFLIGRPLSALPVPNLTNVSSNRLNRWQLIQQLHQSFWKRWHTEYLSSQQERHKWRYKRNEIPVGTLVVIKDENLSPTQRRMARIVALHPGKDGISRVATLKIGGNQTVKRPLVKICPILDAPTEEEVS</sequence>
<dbReference type="Pfam" id="PF05380">
    <property type="entry name" value="Peptidase_A17"/>
    <property type="match status" value="1"/>
</dbReference>
<dbReference type="InterPro" id="IPR036397">
    <property type="entry name" value="RNaseH_sf"/>
</dbReference>
<protein>
    <recommendedName>
        <fullName evidence="1">Integrase catalytic domain-containing protein</fullName>
    </recommendedName>
</protein>
<keyword evidence="3" id="KW-1185">Reference proteome</keyword>
<dbReference type="InterPro" id="IPR040676">
    <property type="entry name" value="DUF5641"/>
</dbReference>
<reference evidence="2 3" key="1">
    <citation type="submission" date="2022-12" db="EMBL/GenBank/DDBJ databases">
        <title>Chromosome-level genome assembly of true bugs.</title>
        <authorList>
            <person name="Ma L."/>
            <person name="Li H."/>
        </authorList>
    </citation>
    <scope>NUCLEOTIDE SEQUENCE [LARGE SCALE GENOMIC DNA]</scope>
    <source>
        <strain evidence="2">Lab_2022b</strain>
    </source>
</reference>
<dbReference type="InterPro" id="IPR001584">
    <property type="entry name" value="Integrase_cat-core"/>
</dbReference>
<dbReference type="SUPFAM" id="SSF53098">
    <property type="entry name" value="Ribonuclease H-like"/>
    <property type="match status" value="1"/>
</dbReference>
<dbReference type="Proteomes" id="UP001461498">
    <property type="component" value="Unassembled WGS sequence"/>
</dbReference>
<dbReference type="Gene3D" id="3.30.420.10">
    <property type="entry name" value="Ribonuclease H-like superfamily/Ribonuclease H"/>
    <property type="match status" value="2"/>
</dbReference>
<dbReference type="PROSITE" id="PS50994">
    <property type="entry name" value="INTEGRASE"/>
    <property type="match status" value="1"/>
</dbReference>
<comment type="caution">
    <text evidence="2">The sequence shown here is derived from an EMBL/GenBank/DDBJ whole genome shotgun (WGS) entry which is preliminary data.</text>
</comment>
<evidence type="ECO:0000259" key="1">
    <source>
        <dbReference type="PROSITE" id="PS50994"/>
    </source>
</evidence>